<dbReference type="AlphaFoldDB" id="A0A7I5E6H8"/>
<accession>A0A7I5E6H8</accession>
<feature type="compositionally biased region" description="Polar residues" evidence="2">
    <location>
        <begin position="181"/>
        <end position="201"/>
    </location>
</feature>
<feature type="domain" description="CCHC-type" evidence="3">
    <location>
        <begin position="502"/>
        <end position="518"/>
    </location>
</feature>
<dbReference type="SUPFAM" id="SSF57756">
    <property type="entry name" value="Retrovirus zinc finger-like domains"/>
    <property type="match status" value="1"/>
</dbReference>
<evidence type="ECO:0000256" key="1">
    <source>
        <dbReference type="PROSITE-ProRule" id="PRU00047"/>
    </source>
</evidence>
<dbReference type="InterPro" id="IPR021109">
    <property type="entry name" value="Peptidase_aspartic_dom_sf"/>
</dbReference>
<dbReference type="Pfam" id="PF00098">
    <property type="entry name" value="zf-CCHC"/>
    <property type="match status" value="1"/>
</dbReference>
<dbReference type="InterPro" id="IPR036875">
    <property type="entry name" value="Znf_CCHC_sf"/>
</dbReference>
<dbReference type="Gene3D" id="2.40.70.10">
    <property type="entry name" value="Acid Proteases"/>
    <property type="match status" value="1"/>
</dbReference>
<evidence type="ECO:0000259" key="3">
    <source>
        <dbReference type="PROSITE" id="PS50158"/>
    </source>
</evidence>
<protein>
    <submittedName>
        <fullName evidence="5">CCHC-type domain-containing protein</fullName>
    </submittedName>
</protein>
<keyword evidence="1" id="KW-0863">Zinc-finger</keyword>
<name>A0A7I5E6H8_HAECO</name>
<feature type="compositionally biased region" description="Polar residues" evidence="2">
    <location>
        <begin position="1"/>
        <end position="22"/>
    </location>
</feature>
<dbReference type="PROSITE" id="PS50158">
    <property type="entry name" value="ZF_CCHC"/>
    <property type="match status" value="1"/>
</dbReference>
<dbReference type="Proteomes" id="UP000025227">
    <property type="component" value="Unplaced"/>
</dbReference>
<dbReference type="WBParaSite" id="HCON_00029660-00001">
    <property type="protein sequence ID" value="HCON_00029660-00001"/>
    <property type="gene ID" value="HCON_00029660"/>
</dbReference>
<dbReference type="OrthoDB" id="5860093at2759"/>
<feature type="region of interest" description="Disordered" evidence="2">
    <location>
        <begin position="417"/>
        <end position="496"/>
    </location>
</feature>
<feature type="compositionally biased region" description="Basic and acidic residues" evidence="2">
    <location>
        <begin position="436"/>
        <end position="448"/>
    </location>
</feature>
<dbReference type="SMART" id="SM00343">
    <property type="entry name" value="ZnF_C2HC"/>
    <property type="match status" value="1"/>
</dbReference>
<keyword evidence="1" id="KW-0479">Metal-binding</keyword>
<feature type="compositionally biased region" description="Basic and acidic residues" evidence="2">
    <location>
        <begin position="478"/>
        <end position="496"/>
    </location>
</feature>
<feature type="region of interest" description="Disordered" evidence="2">
    <location>
        <begin position="152"/>
        <end position="222"/>
    </location>
</feature>
<dbReference type="GO" id="GO:0019899">
    <property type="term" value="F:enzyme binding"/>
    <property type="evidence" value="ECO:0007669"/>
    <property type="project" value="UniProtKB-ARBA"/>
</dbReference>
<sequence>MAAENDVNQDTDGGINSRQVSGEQEFGVESLSEVLDKVVEEIRQGPVRIEKDLTEARVAGKYRTQLMRVWEIQAEQACNMLKDVKARARGYKLFGSELFRELQEKGIESMDDWNEYARVTERDGELLAEICDMFQTDVAHIRGVLKELPRNVQRRRVEPGNDEEKMETDENGESRDATNRMGHTSLRSENIQDPSRRQMPQTGAPCGQVWRQRSEPSEEAIGTSGQDLLNVMALIQANACVSPGIFKGNSHENFEEFIRRFTRKYRTVIFDDKTLLDIMVDDHLEGRAKTVFLSLPSSVKEQGFDAVVRELRKLLANDSTAGRLRALTELRSLKRRWGQSVADFCVVLEKLGRQANPACSIKDRSLEYAQILLDNLTDWPEHVHLLSTLHQVDSTDAYDAVKELALTIEQSRYMMAPTGSTRKDGWKRRSAAYQQEGRKREPEARGSRDIGSGDAKPGSGYREGNIQREAPHPIPNEGVRKSDMDGGPVREHGRYNGQGERRRCYNCQKIGHIGRDCPLKRAQVNQIAEQASKQTRLQQKVSSREETTQRRRISSIISGARSLGVKCGSWSKDETVGSSMTVEAKVLDLRVPAIVDTGSMISIIPVGILARAQKEGYDVDSLEVLSEDSIIPVFDASRNRMDFLGAVKIAVELEEGNKVDVAFHIADDKEAKILLGTNALGKLGIQVVLPPQEPTLQAEASERVVVARRMYIPPYGKALVSARHEGISDGERILWPTKHGIAAGVFKITNQEVKVPMINNSEEPMILREGEEIGHWGTEKWREGIEDLRPLMMDSETHELTPEERRKVLHEQVRQSTGVDRLSEEVKNVLDEFPEAFSICDRELSKTDSVVDSQPYLCS</sequence>
<evidence type="ECO:0000256" key="2">
    <source>
        <dbReference type="SAM" id="MobiDB-lite"/>
    </source>
</evidence>
<keyword evidence="1" id="KW-0862">Zinc</keyword>
<evidence type="ECO:0000313" key="5">
    <source>
        <dbReference type="WBParaSite" id="HCON_00029660-00001"/>
    </source>
</evidence>
<dbReference type="GO" id="GO:0008270">
    <property type="term" value="F:zinc ion binding"/>
    <property type="evidence" value="ECO:0007669"/>
    <property type="project" value="UniProtKB-KW"/>
</dbReference>
<dbReference type="GO" id="GO:0003676">
    <property type="term" value="F:nucleic acid binding"/>
    <property type="evidence" value="ECO:0007669"/>
    <property type="project" value="InterPro"/>
</dbReference>
<organism evidence="4 5">
    <name type="scientific">Haemonchus contortus</name>
    <name type="common">Barber pole worm</name>
    <dbReference type="NCBI Taxonomy" id="6289"/>
    <lineage>
        <taxon>Eukaryota</taxon>
        <taxon>Metazoa</taxon>
        <taxon>Ecdysozoa</taxon>
        <taxon>Nematoda</taxon>
        <taxon>Chromadorea</taxon>
        <taxon>Rhabditida</taxon>
        <taxon>Rhabditina</taxon>
        <taxon>Rhabditomorpha</taxon>
        <taxon>Strongyloidea</taxon>
        <taxon>Trichostrongylidae</taxon>
        <taxon>Haemonchus</taxon>
    </lineage>
</organism>
<feature type="compositionally biased region" description="Basic and acidic residues" evidence="2">
    <location>
        <begin position="152"/>
        <end position="163"/>
    </location>
</feature>
<keyword evidence="4" id="KW-1185">Reference proteome</keyword>
<evidence type="ECO:0000313" key="4">
    <source>
        <dbReference type="Proteomes" id="UP000025227"/>
    </source>
</evidence>
<dbReference type="InterPro" id="IPR001878">
    <property type="entry name" value="Znf_CCHC"/>
</dbReference>
<dbReference type="Gene3D" id="4.10.60.10">
    <property type="entry name" value="Zinc finger, CCHC-type"/>
    <property type="match status" value="1"/>
</dbReference>
<proteinExistence type="predicted"/>
<dbReference type="GO" id="GO:0005737">
    <property type="term" value="C:cytoplasm"/>
    <property type="evidence" value="ECO:0007669"/>
    <property type="project" value="UniProtKB-ARBA"/>
</dbReference>
<feature type="region of interest" description="Disordered" evidence="2">
    <location>
        <begin position="1"/>
        <end position="24"/>
    </location>
</feature>
<reference evidence="5" key="1">
    <citation type="submission" date="2020-12" db="UniProtKB">
        <authorList>
            <consortium name="WormBaseParasite"/>
        </authorList>
    </citation>
    <scope>IDENTIFICATION</scope>
    <source>
        <strain evidence="5">MHco3</strain>
    </source>
</reference>